<reference evidence="1" key="1">
    <citation type="submission" date="2018-02" db="EMBL/GenBank/DDBJ databases">
        <title>Rhizophora mucronata_Transcriptome.</title>
        <authorList>
            <person name="Meera S.P."/>
            <person name="Sreeshan A."/>
            <person name="Augustine A."/>
        </authorList>
    </citation>
    <scope>NUCLEOTIDE SEQUENCE</scope>
    <source>
        <tissue evidence="1">Leaf</tissue>
    </source>
</reference>
<proteinExistence type="predicted"/>
<dbReference type="AlphaFoldDB" id="A0A2P2L671"/>
<accession>A0A2P2L671</accession>
<organism evidence="1">
    <name type="scientific">Rhizophora mucronata</name>
    <name type="common">Asiatic mangrove</name>
    <dbReference type="NCBI Taxonomy" id="61149"/>
    <lineage>
        <taxon>Eukaryota</taxon>
        <taxon>Viridiplantae</taxon>
        <taxon>Streptophyta</taxon>
        <taxon>Embryophyta</taxon>
        <taxon>Tracheophyta</taxon>
        <taxon>Spermatophyta</taxon>
        <taxon>Magnoliopsida</taxon>
        <taxon>eudicotyledons</taxon>
        <taxon>Gunneridae</taxon>
        <taxon>Pentapetalae</taxon>
        <taxon>rosids</taxon>
        <taxon>fabids</taxon>
        <taxon>Malpighiales</taxon>
        <taxon>Rhizophoraceae</taxon>
        <taxon>Rhizophora</taxon>
    </lineage>
</organism>
<evidence type="ECO:0000313" key="1">
    <source>
        <dbReference type="EMBL" id="MBX13470.1"/>
    </source>
</evidence>
<dbReference type="EMBL" id="GGEC01032986">
    <property type="protein sequence ID" value="MBX13470.1"/>
    <property type="molecule type" value="Transcribed_RNA"/>
</dbReference>
<sequence>MKLQKVKLAMWVVVGPILVKKIEGKATKVTGVLEVTGGLDKRLWHS</sequence>
<name>A0A2P2L671_RHIMU</name>
<protein>
    <submittedName>
        <fullName evidence="1">GT-2 factor</fullName>
    </submittedName>
</protein>